<name>A0A9D9GWZ8_9BACL</name>
<feature type="domain" description="Glycosyltransferase 2-like" evidence="1">
    <location>
        <begin position="17"/>
        <end position="138"/>
    </location>
</feature>
<evidence type="ECO:0000313" key="3">
    <source>
        <dbReference type="Proteomes" id="UP000823613"/>
    </source>
</evidence>
<comment type="caution">
    <text evidence="2">The sequence shown here is derived from an EMBL/GenBank/DDBJ whole genome shotgun (WGS) entry which is preliminary data.</text>
</comment>
<reference evidence="2" key="2">
    <citation type="journal article" date="2021" name="PeerJ">
        <title>Extensive microbial diversity within the chicken gut microbiome revealed by metagenomics and culture.</title>
        <authorList>
            <person name="Gilroy R."/>
            <person name="Ravi A."/>
            <person name="Getino M."/>
            <person name="Pursley I."/>
            <person name="Horton D.L."/>
            <person name="Alikhan N.F."/>
            <person name="Baker D."/>
            <person name="Gharbi K."/>
            <person name="Hall N."/>
            <person name="Watson M."/>
            <person name="Adriaenssens E.M."/>
            <person name="Foster-Nyarko E."/>
            <person name="Jarju S."/>
            <person name="Secka A."/>
            <person name="Antonio M."/>
            <person name="Oren A."/>
            <person name="Chaudhuri R.R."/>
            <person name="La Ragione R."/>
            <person name="Hildebrand F."/>
            <person name="Pallen M.J."/>
        </authorList>
    </citation>
    <scope>NUCLEOTIDE SEQUENCE</scope>
    <source>
        <strain evidence="2">11159</strain>
    </source>
</reference>
<evidence type="ECO:0000313" key="2">
    <source>
        <dbReference type="EMBL" id="MBO8427357.1"/>
    </source>
</evidence>
<proteinExistence type="predicted"/>
<organism evidence="2 3">
    <name type="scientific">Candidatus Onthovivens merdipullorum</name>
    <dbReference type="NCBI Taxonomy" id="2840889"/>
    <lineage>
        <taxon>Bacteria</taxon>
        <taxon>Bacillati</taxon>
        <taxon>Bacillota</taxon>
        <taxon>Bacilli</taxon>
        <taxon>Bacillales</taxon>
        <taxon>Candidatus Onthovivens</taxon>
    </lineage>
</organism>
<dbReference type="InterPro" id="IPR001173">
    <property type="entry name" value="Glyco_trans_2-like"/>
</dbReference>
<dbReference type="Proteomes" id="UP000823613">
    <property type="component" value="Unassembled WGS sequence"/>
</dbReference>
<dbReference type="Pfam" id="PF00535">
    <property type="entry name" value="Glycos_transf_2"/>
    <property type="match status" value="1"/>
</dbReference>
<gene>
    <name evidence="2" type="ORF">IAC58_02205</name>
</gene>
<sequence length="277" mass="33997">MIFSLCVLYNSNFNNKLLDLRSDFNELIIFDNSNKTEYLSYNEKICKKNNIKYITFKKNLGLSYAYNYISKNILKNDDFILLLDADTNIESTYLEMVHDSIINDRKEVYIPISIDKKTMQISSPLIINKKRFKLKRYIFWNEESDNDFDYFMGINNGTVISYQALKEINFFDERIKVYFTDLYLFTSLYRKNIKTKVIKYKNYCDFSFTTNDCEYLVKRLKFLKIDAKAYYKWRYEDCKVFKYFWRLHYLFYKYKKSIECSRQTNSKYRYFFKFFFC</sequence>
<dbReference type="EMBL" id="JADIMY010000047">
    <property type="protein sequence ID" value="MBO8427357.1"/>
    <property type="molecule type" value="Genomic_DNA"/>
</dbReference>
<dbReference type="AlphaFoldDB" id="A0A9D9GWZ8"/>
<protein>
    <submittedName>
        <fullName evidence="2">Glycosyltransferase</fullName>
    </submittedName>
</protein>
<reference evidence="2" key="1">
    <citation type="submission" date="2020-10" db="EMBL/GenBank/DDBJ databases">
        <authorList>
            <person name="Gilroy R."/>
        </authorList>
    </citation>
    <scope>NUCLEOTIDE SEQUENCE</scope>
    <source>
        <strain evidence="2">11159</strain>
    </source>
</reference>
<dbReference type="SUPFAM" id="SSF53448">
    <property type="entry name" value="Nucleotide-diphospho-sugar transferases"/>
    <property type="match status" value="1"/>
</dbReference>
<accession>A0A9D9GWZ8</accession>
<evidence type="ECO:0000259" key="1">
    <source>
        <dbReference type="Pfam" id="PF00535"/>
    </source>
</evidence>
<dbReference type="InterPro" id="IPR029044">
    <property type="entry name" value="Nucleotide-diphossugar_trans"/>
</dbReference>
<dbReference type="Gene3D" id="3.90.550.10">
    <property type="entry name" value="Spore Coat Polysaccharide Biosynthesis Protein SpsA, Chain A"/>
    <property type="match status" value="1"/>
</dbReference>